<keyword evidence="3" id="KW-1185">Reference proteome</keyword>
<evidence type="ECO:0000256" key="1">
    <source>
        <dbReference type="SAM" id="MobiDB-lite"/>
    </source>
</evidence>
<proteinExistence type="predicted"/>
<dbReference type="AlphaFoldDB" id="A0A8H7CGZ5"/>
<feature type="region of interest" description="Disordered" evidence="1">
    <location>
        <begin position="1"/>
        <end position="83"/>
    </location>
</feature>
<accession>A0A8H7CGZ5</accession>
<protein>
    <submittedName>
        <fullName evidence="2">Uncharacterized protein</fullName>
    </submittedName>
</protein>
<evidence type="ECO:0000313" key="3">
    <source>
        <dbReference type="Proteomes" id="UP000620124"/>
    </source>
</evidence>
<feature type="compositionally biased region" description="Basic and acidic residues" evidence="1">
    <location>
        <begin position="53"/>
        <end position="66"/>
    </location>
</feature>
<dbReference type="Proteomes" id="UP000620124">
    <property type="component" value="Unassembled WGS sequence"/>
</dbReference>
<dbReference type="OrthoDB" id="3202607at2759"/>
<feature type="compositionally biased region" description="Polar residues" evidence="1">
    <location>
        <begin position="68"/>
        <end position="77"/>
    </location>
</feature>
<gene>
    <name evidence="2" type="ORF">MVEN_02257300</name>
</gene>
<dbReference type="EMBL" id="JACAZI010000025">
    <property type="protein sequence ID" value="KAF7335068.1"/>
    <property type="molecule type" value="Genomic_DNA"/>
</dbReference>
<reference evidence="2" key="1">
    <citation type="submission" date="2020-05" db="EMBL/GenBank/DDBJ databases">
        <title>Mycena genomes resolve the evolution of fungal bioluminescence.</title>
        <authorList>
            <person name="Tsai I.J."/>
        </authorList>
    </citation>
    <scope>NUCLEOTIDE SEQUENCE</scope>
    <source>
        <strain evidence="2">CCC161011</strain>
    </source>
</reference>
<organism evidence="2 3">
    <name type="scientific">Mycena venus</name>
    <dbReference type="NCBI Taxonomy" id="2733690"/>
    <lineage>
        <taxon>Eukaryota</taxon>
        <taxon>Fungi</taxon>
        <taxon>Dikarya</taxon>
        <taxon>Basidiomycota</taxon>
        <taxon>Agaricomycotina</taxon>
        <taxon>Agaricomycetes</taxon>
        <taxon>Agaricomycetidae</taxon>
        <taxon>Agaricales</taxon>
        <taxon>Marasmiineae</taxon>
        <taxon>Mycenaceae</taxon>
        <taxon>Mycena</taxon>
    </lineage>
</organism>
<name>A0A8H7CGZ5_9AGAR</name>
<sequence>MAREDSGLASDDDDEIEIEEVDEQTAPAAHPMPTASPPRSTQPPRMLTGHPKKMQDKRRQEREKRWTATLTSLNSTAPPAPTPRVLKKAAQSIPCLTKPLEHPLHEHADDSEFLKAHMQYVDWQGEKMHGILDRKQRIIGVLIAPPLPSQDWNAVVTGATAAMRAARGKMTFPTTAMEELLADSYIICMGTYPIPLFQALCYNIFTDYHETKQTLLQKNPRLRCTFAWSPFTALTANLGSVSVTSPHTDVRNKADGIILIPSAVVTHSNTPIQEGEERYSLVQYSAGSLFRWVANGFKMDLTWHASATADNVKFTRWKDAKVKNFTGQSRVEVWDLGDAADFSDLTEDESEAECPPAKKTRQT</sequence>
<comment type="caution">
    <text evidence="2">The sequence shown here is derived from an EMBL/GenBank/DDBJ whole genome shotgun (WGS) entry which is preliminary data.</text>
</comment>
<feature type="region of interest" description="Disordered" evidence="1">
    <location>
        <begin position="342"/>
        <end position="363"/>
    </location>
</feature>
<feature type="compositionally biased region" description="Acidic residues" evidence="1">
    <location>
        <begin position="10"/>
        <end position="23"/>
    </location>
</feature>
<evidence type="ECO:0000313" key="2">
    <source>
        <dbReference type="EMBL" id="KAF7335068.1"/>
    </source>
</evidence>